<evidence type="ECO:0000313" key="2">
    <source>
        <dbReference type="Proteomes" id="UP000828048"/>
    </source>
</evidence>
<protein>
    <submittedName>
        <fullName evidence="1">Uncharacterized protein</fullName>
    </submittedName>
</protein>
<comment type="caution">
    <text evidence="1">The sequence shown here is derived from an EMBL/GenBank/DDBJ whole genome shotgun (WGS) entry which is preliminary data.</text>
</comment>
<name>A0ACB7YQ07_9ERIC</name>
<reference evidence="1 2" key="1">
    <citation type="journal article" date="2021" name="Hortic Res">
        <title>High-quality reference genome and annotation aids understanding of berry development for evergreen blueberry (Vaccinium darrowii).</title>
        <authorList>
            <person name="Yu J."/>
            <person name="Hulse-Kemp A.M."/>
            <person name="Babiker E."/>
            <person name="Staton M."/>
        </authorList>
    </citation>
    <scope>NUCLEOTIDE SEQUENCE [LARGE SCALE GENOMIC DNA]</scope>
    <source>
        <strain evidence="2">cv. NJ 8807/NJ 8810</strain>
        <tissue evidence="1">Young leaf</tissue>
    </source>
</reference>
<dbReference type="EMBL" id="CM037161">
    <property type="protein sequence ID" value="KAH7855512.1"/>
    <property type="molecule type" value="Genomic_DNA"/>
</dbReference>
<evidence type="ECO:0000313" key="1">
    <source>
        <dbReference type="EMBL" id="KAH7855512.1"/>
    </source>
</evidence>
<accession>A0ACB7YQ07</accession>
<sequence length="227" mass="25824">MYLGCPIHHSRPNRHSFQFLIDKVRAKLASWKSKCLSFAGRVTLVKSVNEAIPAYVMQCNLLPTSVAKSLDKLNWDFIWDSTVDKKKTHAVKWSNVTKDKRLGGLGLRDAVNSNFVSMAKLNWRFLKEDDSLWARVLRGKYGSPTANHYSPSYLLRSLCKGYPLLVARNKRHFNSINATNDPQFSAPDCLDRITEWVMLSQGERLNEEDEDEVDDDDDVEVDSGSGN</sequence>
<keyword evidence="2" id="KW-1185">Reference proteome</keyword>
<proteinExistence type="predicted"/>
<gene>
    <name evidence="1" type="ORF">Vadar_025710</name>
</gene>
<dbReference type="Proteomes" id="UP000828048">
    <property type="component" value="Chromosome 11"/>
</dbReference>
<organism evidence="1 2">
    <name type="scientific">Vaccinium darrowii</name>
    <dbReference type="NCBI Taxonomy" id="229202"/>
    <lineage>
        <taxon>Eukaryota</taxon>
        <taxon>Viridiplantae</taxon>
        <taxon>Streptophyta</taxon>
        <taxon>Embryophyta</taxon>
        <taxon>Tracheophyta</taxon>
        <taxon>Spermatophyta</taxon>
        <taxon>Magnoliopsida</taxon>
        <taxon>eudicotyledons</taxon>
        <taxon>Gunneridae</taxon>
        <taxon>Pentapetalae</taxon>
        <taxon>asterids</taxon>
        <taxon>Ericales</taxon>
        <taxon>Ericaceae</taxon>
        <taxon>Vaccinioideae</taxon>
        <taxon>Vaccinieae</taxon>
        <taxon>Vaccinium</taxon>
    </lineage>
</organism>